<keyword evidence="4" id="KW-1185">Reference proteome</keyword>
<gene>
    <name evidence="3" type="ORF">J2S55_000578</name>
</gene>
<accession>A0ABT9QXR3</accession>
<sequence length="365" mass="38608">MNNDEIEMMAGIRPDAPPYGQEAKNAARRRLAAATTATAGRGPLWRRPYAVALAGALAVAATVAVTVTVRAPEPQIGGAEVVVAMPKIAPMSATEVLGRAARAAARSDLEPRDDQFVKVESQTMYGAFGGMGTDADGNTQTEWRYLYRTKRAIWQSANGEKDGALRIEHLEPRAYPGWPVPPEAHRDSGTEWSRLPICGKAPDHLRTDYASLKKLPADAEGMRAHLYTGERGGNSKDGAAWTAAGDMLRENYLPPAQRAALFQAVGTIPGVDVVRDAEDAAGRRGIGVGRVSAGVREDLIFDPDTYELLGERGVVVDEKTAKSPVGSLVASTAQLSVTVADSPPDAPELAADTASTCPEPVGKTG</sequence>
<protein>
    <recommendedName>
        <fullName evidence="5">CU044_5270 family protein</fullName>
    </recommendedName>
</protein>
<comment type="caution">
    <text evidence="3">The sequence shown here is derived from an EMBL/GenBank/DDBJ whole genome shotgun (WGS) entry which is preliminary data.</text>
</comment>
<dbReference type="InterPro" id="IPR047789">
    <property type="entry name" value="CU044_5270-like"/>
</dbReference>
<dbReference type="Proteomes" id="UP001230426">
    <property type="component" value="Unassembled WGS sequence"/>
</dbReference>
<organism evidence="3 4">
    <name type="scientific">Streptosporangium brasiliense</name>
    <dbReference type="NCBI Taxonomy" id="47480"/>
    <lineage>
        <taxon>Bacteria</taxon>
        <taxon>Bacillati</taxon>
        <taxon>Actinomycetota</taxon>
        <taxon>Actinomycetes</taxon>
        <taxon>Streptosporangiales</taxon>
        <taxon>Streptosporangiaceae</taxon>
        <taxon>Streptosporangium</taxon>
    </lineage>
</organism>
<keyword evidence="2" id="KW-1133">Transmembrane helix</keyword>
<name>A0ABT9QXR3_9ACTN</name>
<evidence type="ECO:0008006" key="5">
    <source>
        <dbReference type="Google" id="ProtNLM"/>
    </source>
</evidence>
<evidence type="ECO:0000256" key="2">
    <source>
        <dbReference type="SAM" id="Phobius"/>
    </source>
</evidence>
<proteinExistence type="predicted"/>
<keyword evidence="2" id="KW-0812">Transmembrane</keyword>
<evidence type="ECO:0000313" key="4">
    <source>
        <dbReference type="Proteomes" id="UP001230426"/>
    </source>
</evidence>
<dbReference type="EMBL" id="JAUSRB010000001">
    <property type="protein sequence ID" value="MDP9861319.1"/>
    <property type="molecule type" value="Genomic_DNA"/>
</dbReference>
<reference evidence="3 4" key="1">
    <citation type="submission" date="2023-07" db="EMBL/GenBank/DDBJ databases">
        <title>Sequencing the genomes of 1000 actinobacteria strains.</title>
        <authorList>
            <person name="Klenk H.-P."/>
        </authorList>
    </citation>
    <scope>NUCLEOTIDE SEQUENCE [LARGE SCALE GENOMIC DNA]</scope>
    <source>
        <strain evidence="3 4">DSM 44109</strain>
    </source>
</reference>
<feature type="region of interest" description="Disordered" evidence="1">
    <location>
        <begin position="339"/>
        <end position="365"/>
    </location>
</feature>
<dbReference type="RefSeq" id="WP_306857068.1">
    <property type="nucleotide sequence ID" value="NZ_JAUSRB010000001.1"/>
</dbReference>
<feature type="transmembrane region" description="Helical" evidence="2">
    <location>
        <begin position="49"/>
        <end position="69"/>
    </location>
</feature>
<dbReference type="NCBIfam" id="NF038083">
    <property type="entry name" value="CU044_5270_fam"/>
    <property type="match status" value="1"/>
</dbReference>
<evidence type="ECO:0000313" key="3">
    <source>
        <dbReference type="EMBL" id="MDP9861319.1"/>
    </source>
</evidence>
<keyword evidence="2" id="KW-0472">Membrane</keyword>
<evidence type="ECO:0000256" key="1">
    <source>
        <dbReference type="SAM" id="MobiDB-lite"/>
    </source>
</evidence>